<proteinExistence type="predicted"/>
<gene>
    <name evidence="2" type="ORF">ENL96_01360</name>
</gene>
<evidence type="ECO:0000313" key="2">
    <source>
        <dbReference type="EMBL" id="HHR92145.1"/>
    </source>
</evidence>
<evidence type="ECO:0000256" key="1">
    <source>
        <dbReference type="SAM" id="SignalP"/>
    </source>
</evidence>
<organism evidence="2">
    <name type="scientific">candidate division CPR3 bacterium</name>
    <dbReference type="NCBI Taxonomy" id="2268181"/>
    <lineage>
        <taxon>Bacteria</taxon>
        <taxon>Bacteria division CPR3</taxon>
    </lineage>
</organism>
<name>A0A7C5UU88_UNCC3</name>
<feature type="chain" id="PRO_5027959719" description="WxL domain-containing protein" evidence="1">
    <location>
        <begin position="25"/>
        <end position="392"/>
    </location>
</feature>
<comment type="caution">
    <text evidence="2">The sequence shown here is derived from an EMBL/GenBank/DDBJ whole genome shotgun (WGS) entry which is preliminary data.</text>
</comment>
<protein>
    <recommendedName>
        <fullName evidence="3">WxL domain-containing protein</fullName>
    </recommendedName>
</protein>
<dbReference type="AlphaFoldDB" id="A0A7C5UU88"/>
<accession>A0A7C5UU88</accession>
<sequence length="392" mass="41256">MKGKRKIASLAGAIGLLLWTVSFAFPVRAGTPSNVSDTMSRLQVSVTDVTHTIKFTPATAINQDDGVQITVPTNFGDTDLDVSDYSISQASGGTPCTNWTENTYNPSNNLIQFECDTSGAAGTGEITISITQDLDNPATVGEYEFAIATYDLGADGNFGGGDDTLEDLGYLSVFIVDDDTVNITGYIDTILSFDIDTSDTDEDCDAAGGTNPCDSHGGTNDNAGYVVDLGELSTTTVNDSGDTVMHADGLSGEINSIFFDLETNAEGGAAVTVVSLHESLYRDASNYIPSVDDGAERQITPGSGLYGINHPSGAVNSTTTGTQIVHDDCDADSGDDYYCDVKDGGTPIQIYNTNQDPVEDGRMEFEVGVSPTVYNPVGTYTDELTFVATATF</sequence>
<feature type="signal peptide" evidence="1">
    <location>
        <begin position="1"/>
        <end position="24"/>
    </location>
</feature>
<reference evidence="2" key="1">
    <citation type="journal article" date="2020" name="mSystems">
        <title>Genome- and Community-Level Interaction Insights into Carbon Utilization and Element Cycling Functions of Hydrothermarchaeota in Hydrothermal Sediment.</title>
        <authorList>
            <person name="Zhou Z."/>
            <person name="Liu Y."/>
            <person name="Xu W."/>
            <person name="Pan J."/>
            <person name="Luo Z.H."/>
            <person name="Li M."/>
        </authorList>
    </citation>
    <scope>NUCLEOTIDE SEQUENCE [LARGE SCALE GENOMIC DNA]</scope>
    <source>
        <strain evidence="2">SpSt-1042</strain>
    </source>
</reference>
<dbReference type="EMBL" id="DRVY01000042">
    <property type="protein sequence ID" value="HHR92145.1"/>
    <property type="molecule type" value="Genomic_DNA"/>
</dbReference>
<evidence type="ECO:0008006" key="3">
    <source>
        <dbReference type="Google" id="ProtNLM"/>
    </source>
</evidence>
<keyword evidence="1" id="KW-0732">Signal</keyword>